<dbReference type="AlphaFoldDB" id="K0NFW8"/>
<feature type="region of interest" description="Disordered" evidence="1">
    <location>
        <begin position="1"/>
        <end position="45"/>
    </location>
</feature>
<keyword evidence="3" id="KW-1185">Reference proteome</keyword>
<reference evidence="2 3" key="1">
    <citation type="journal article" date="2013" name="Environ. Microbiol.">
        <title>Complete genome, catabolic sub-proteomes and key-metabolites of Desulfobacula toluolica Tol2, a marine, aromatic compound-degrading, sulfate-reducing bacterium.</title>
        <authorList>
            <person name="Wohlbrand L."/>
            <person name="Jacob J.H."/>
            <person name="Kube M."/>
            <person name="Mussmann M."/>
            <person name="Jarling R."/>
            <person name="Beck A."/>
            <person name="Amann R."/>
            <person name="Wilkes H."/>
            <person name="Reinhardt R."/>
            <person name="Rabus R."/>
        </authorList>
    </citation>
    <scope>NUCLEOTIDE SEQUENCE [LARGE SCALE GENOMIC DNA]</scope>
    <source>
        <strain evidence="3">DSM 7467 / Tol2</strain>
    </source>
</reference>
<dbReference type="Proteomes" id="UP000007347">
    <property type="component" value="Chromosome"/>
</dbReference>
<accession>K0NFW8</accession>
<dbReference type="HOGENOM" id="CLU_1097041_0_0_7"/>
<organism evidence="2 3">
    <name type="scientific">Desulfobacula toluolica (strain DSM 7467 / Tol2)</name>
    <dbReference type="NCBI Taxonomy" id="651182"/>
    <lineage>
        <taxon>Bacteria</taxon>
        <taxon>Pseudomonadati</taxon>
        <taxon>Thermodesulfobacteriota</taxon>
        <taxon>Desulfobacteria</taxon>
        <taxon>Desulfobacterales</taxon>
        <taxon>Desulfobacteraceae</taxon>
        <taxon>Desulfobacula</taxon>
    </lineage>
</organism>
<dbReference type="KEGG" id="dto:TOL2_C18650"/>
<dbReference type="EMBL" id="FO203503">
    <property type="protein sequence ID" value="CCK80026.1"/>
    <property type="molecule type" value="Genomic_DNA"/>
</dbReference>
<evidence type="ECO:0000313" key="2">
    <source>
        <dbReference type="EMBL" id="CCK80026.1"/>
    </source>
</evidence>
<sequence>MGKKSKKKNKRRLKKTMSIRNAANRQSPAPRVEVSKDLMPQGGNEDRRLLTTMTKEIYMLARLHYDLLDSEKIHRVFLKLRCMQHDPFRDRWVWLYKAEAKRLKFKGTYKDIPIERRPIVLGAFFFRNNREMVLDLNSFDRAIKAVVFFDKYLPRKAAKVKDITFLNKFHDGSKGFIPKHQDYFDKGLEVINDLKRVTSTIENPMEKINAAYPRMMEEFQKSIPEVERMPIHFYEDGISSLKGRLSLREIIAIQHWQGNSDYSFNNVFEEILPLIPPLPKPEE</sequence>
<feature type="compositionally biased region" description="Polar residues" evidence="1">
    <location>
        <begin position="18"/>
        <end position="27"/>
    </location>
</feature>
<name>K0NFW8_DESTT</name>
<proteinExistence type="predicted"/>
<evidence type="ECO:0000256" key="1">
    <source>
        <dbReference type="SAM" id="MobiDB-lite"/>
    </source>
</evidence>
<dbReference type="RefSeq" id="WP_014957362.1">
    <property type="nucleotide sequence ID" value="NC_018645.1"/>
</dbReference>
<gene>
    <name evidence="2" type="ordered locus">TOL2_C18650</name>
</gene>
<evidence type="ECO:0000313" key="3">
    <source>
        <dbReference type="Proteomes" id="UP000007347"/>
    </source>
</evidence>
<feature type="compositionally biased region" description="Basic residues" evidence="1">
    <location>
        <begin position="1"/>
        <end position="17"/>
    </location>
</feature>
<protein>
    <submittedName>
        <fullName evidence="2">Conserved uncharacterized protein</fullName>
    </submittedName>
</protein>